<dbReference type="Pfam" id="PF02210">
    <property type="entry name" value="Laminin_G_2"/>
    <property type="match status" value="1"/>
</dbReference>
<evidence type="ECO:0000256" key="1">
    <source>
        <dbReference type="SAM" id="MobiDB-lite"/>
    </source>
</evidence>
<protein>
    <recommendedName>
        <fullName evidence="2">Laminin G domain-containing protein</fullName>
    </recommendedName>
</protein>
<comment type="caution">
    <text evidence="3">The sequence shown here is derived from an EMBL/GenBank/DDBJ whole genome shotgun (WGS) entry which is preliminary data.</text>
</comment>
<dbReference type="PANTHER" id="PTHR15036:SF92">
    <property type="entry name" value="NEUREXIN 2A ALPHA"/>
    <property type="match status" value="1"/>
</dbReference>
<feature type="compositionally biased region" description="Polar residues" evidence="1">
    <location>
        <begin position="355"/>
        <end position="369"/>
    </location>
</feature>
<dbReference type="EMBL" id="JAHUTJ010066428">
    <property type="protein sequence ID" value="MED6290368.1"/>
    <property type="molecule type" value="Genomic_DNA"/>
</dbReference>
<name>A0ABU7EVJ0_9TELE</name>
<accession>A0ABU7EVJ0</accession>
<dbReference type="InterPro" id="IPR001791">
    <property type="entry name" value="Laminin_G"/>
</dbReference>
<keyword evidence="4" id="KW-1185">Reference proteome</keyword>
<evidence type="ECO:0000313" key="4">
    <source>
        <dbReference type="Proteomes" id="UP001352852"/>
    </source>
</evidence>
<reference evidence="3 4" key="1">
    <citation type="submission" date="2021-06" db="EMBL/GenBank/DDBJ databases">
        <authorList>
            <person name="Palmer J.M."/>
        </authorList>
    </citation>
    <scope>NUCLEOTIDE SEQUENCE [LARGE SCALE GENOMIC DNA]</scope>
    <source>
        <strain evidence="3 4">CL_MEX2019</strain>
        <tissue evidence="3">Muscle</tissue>
    </source>
</reference>
<dbReference type="PANTHER" id="PTHR15036">
    <property type="entry name" value="PIKACHURIN-LIKE PROTEIN"/>
    <property type="match status" value="1"/>
</dbReference>
<evidence type="ECO:0000313" key="3">
    <source>
        <dbReference type="EMBL" id="MED6290368.1"/>
    </source>
</evidence>
<gene>
    <name evidence="3" type="ORF">CHARACLAT_012321</name>
</gene>
<dbReference type="Gene3D" id="2.60.120.200">
    <property type="match status" value="1"/>
</dbReference>
<sequence>MDGPGNPLPVEHPDLYGKEQRTVGVGSGGKKIYCYCSKQTPYPCHHGGVKPPLSHLRSASREQICTQIQLSQDMSSSDKQKAYVAPLQEEPGRNVAEPTEPLRATGSLCGVWIVLVSEPPSLPRHRTMRPPPQGGIRGYHLAKGYSPYWRTSAQQSWFLPKPESRHTDQGKVGVIFNVGTDDITIEEPAAIVNDGKYHVVRFTRSGGNATLQVDNHPVIERYPPGHYDNERLAIARQRIPYRLGRVVDEWINDKGRQLTIFNSQAAIKIGGYDKGRPFQGQISGLYYNGLQVLKLAAENDPSVQVEGNLRLVGDSLSSLTTDTTSVTPLAVSDMSTTIMETTTTMATTTTRRQRSPSLRESISKPQSSDDILVASAECPSDDEDLEECEPGTGG</sequence>
<feature type="domain" description="Laminin G" evidence="2">
    <location>
        <begin position="168"/>
        <end position="289"/>
    </location>
</feature>
<dbReference type="InterPro" id="IPR050372">
    <property type="entry name" value="Neurexin-related_CASP"/>
</dbReference>
<organism evidence="3 4">
    <name type="scientific">Characodon lateralis</name>
    <dbReference type="NCBI Taxonomy" id="208331"/>
    <lineage>
        <taxon>Eukaryota</taxon>
        <taxon>Metazoa</taxon>
        <taxon>Chordata</taxon>
        <taxon>Craniata</taxon>
        <taxon>Vertebrata</taxon>
        <taxon>Euteleostomi</taxon>
        <taxon>Actinopterygii</taxon>
        <taxon>Neopterygii</taxon>
        <taxon>Teleostei</taxon>
        <taxon>Neoteleostei</taxon>
        <taxon>Acanthomorphata</taxon>
        <taxon>Ovalentaria</taxon>
        <taxon>Atherinomorphae</taxon>
        <taxon>Cyprinodontiformes</taxon>
        <taxon>Goodeidae</taxon>
        <taxon>Characodon</taxon>
    </lineage>
</organism>
<proteinExistence type="predicted"/>
<dbReference type="Proteomes" id="UP001352852">
    <property type="component" value="Unassembled WGS sequence"/>
</dbReference>
<feature type="region of interest" description="Disordered" evidence="1">
    <location>
        <begin position="344"/>
        <end position="371"/>
    </location>
</feature>
<evidence type="ECO:0000259" key="2">
    <source>
        <dbReference type="Pfam" id="PF02210"/>
    </source>
</evidence>
<dbReference type="InterPro" id="IPR013320">
    <property type="entry name" value="ConA-like_dom_sf"/>
</dbReference>
<dbReference type="CDD" id="cd00110">
    <property type="entry name" value="LamG"/>
    <property type="match status" value="1"/>
</dbReference>
<dbReference type="SUPFAM" id="SSF49899">
    <property type="entry name" value="Concanavalin A-like lectins/glucanases"/>
    <property type="match status" value="1"/>
</dbReference>